<evidence type="ECO:0000313" key="2">
    <source>
        <dbReference type="EMBL" id="MBB3939572.1"/>
    </source>
</evidence>
<keyword evidence="3" id="KW-1185">Reference proteome</keyword>
<sequence>MKRAPLIASVVTAALLSACTAQNQYRPVKQPSPVAGSDRCGASRVVTYIGQPRSDALIDQIKVASGAQTVRVLGPNDAMTMDFREDRLTITTDAQGLIETLRCV</sequence>
<dbReference type="PANTHER" id="PTHR39600:SF1">
    <property type="entry name" value="PEPTIDASE INHIBITOR I78 FAMILY PROTEIN"/>
    <property type="match status" value="1"/>
</dbReference>
<dbReference type="RefSeq" id="WP_183616283.1">
    <property type="nucleotide sequence ID" value="NZ_JACIDY010000002.1"/>
</dbReference>
<dbReference type="AlphaFoldDB" id="A0A7W6FYV9"/>
<name>A0A7W6FYV9_9SPHN</name>
<dbReference type="Gene3D" id="3.30.10.10">
    <property type="entry name" value="Trypsin Inhibitor V, subunit A"/>
    <property type="match status" value="1"/>
</dbReference>
<dbReference type="InterPro" id="IPR021719">
    <property type="entry name" value="Prot_inh_I78"/>
</dbReference>
<evidence type="ECO:0000313" key="3">
    <source>
        <dbReference type="Proteomes" id="UP000561459"/>
    </source>
</evidence>
<comment type="caution">
    <text evidence="2">The sequence shown here is derived from an EMBL/GenBank/DDBJ whole genome shotgun (WGS) entry which is preliminary data.</text>
</comment>
<accession>A0A7W6FYV9</accession>
<evidence type="ECO:0000256" key="1">
    <source>
        <dbReference type="SAM" id="SignalP"/>
    </source>
</evidence>
<feature type="chain" id="PRO_5030986750" description="Peptidase inhibitor I78 family protein" evidence="1">
    <location>
        <begin position="24"/>
        <end position="104"/>
    </location>
</feature>
<feature type="signal peptide" evidence="1">
    <location>
        <begin position="1"/>
        <end position="23"/>
    </location>
</feature>
<keyword evidence="1" id="KW-0732">Signal</keyword>
<evidence type="ECO:0008006" key="4">
    <source>
        <dbReference type="Google" id="ProtNLM"/>
    </source>
</evidence>
<protein>
    <recommendedName>
        <fullName evidence="4">Peptidase inhibitor I78 family protein</fullName>
    </recommendedName>
</protein>
<dbReference type="EMBL" id="JACIDY010000002">
    <property type="protein sequence ID" value="MBB3939572.1"/>
    <property type="molecule type" value="Genomic_DNA"/>
</dbReference>
<organism evidence="2 3">
    <name type="scientific">Novosphingobium fluoreni</name>
    <dbReference type="NCBI Taxonomy" id="1391222"/>
    <lineage>
        <taxon>Bacteria</taxon>
        <taxon>Pseudomonadati</taxon>
        <taxon>Pseudomonadota</taxon>
        <taxon>Alphaproteobacteria</taxon>
        <taxon>Sphingomonadales</taxon>
        <taxon>Sphingomonadaceae</taxon>
        <taxon>Novosphingobium</taxon>
    </lineage>
</organism>
<reference evidence="2 3" key="1">
    <citation type="submission" date="2020-08" db="EMBL/GenBank/DDBJ databases">
        <title>Genomic Encyclopedia of Type Strains, Phase IV (KMG-IV): sequencing the most valuable type-strain genomes for metagenomic binning, comparative biology and taxonomic classification.</title>
        <authorList>
            <person name="Goeker M."/>
        </authorList>
    </citation>
    <scope>NUCLEOTIDE SEQUENCE [LARGE SCALE GENOMIC DNA]</scope>
    <source>
        <strain evidence="2 3">DSM 27568</strain>
    </source>
</reference>
<dbReference type="Pfam" id="PF11720">
    <property type="entry name" value="Inhibitor_I78"/>
    <property type="match status" value="1"/>
</dbReference>
<gene>
    <name evidence="2" type="ORF">GGR39_001212</name>
</gene>
<dbReference type="PROSITE" id="PS51257">
    <property type="entry name" value="PROKAR_LIPOPROTEIN"/>
    <property type="match status" value="1"/>
</dbReference>
<proteinExistence type="predicted"/>
<dbReference type="PANTHER" id="PTHR39600">
    <property type="entry name" value="PEPTIDASE INHIBITOR I78 FAMILY PROTEIN"/>
    <property type="match status" value="1"/>
</dbReference>
<dbReference type="Proteomes" id="UP000561459">
    <property type="component" value="Unassembled WGS sequence"/>
</dbReference>